<name>A0A0V0RA53_9BILA</name>
<dbReference type="Proteomes" id="UP000054630">
    <property type="component" value="Unassembled WGS sequence"/>
</dbReference>
<dbReference type="EMBL" id="JYDL01002389">
    <property type="protein sequence ID" value="KRX11375.1"/>
    <property type="molecule type" value="Genomic_DNA"/>
</dbReference>
<evidence type="ECO:0000313" key="1">
    <source>
        <dbReference type="EMBL" id="KRX11375.1"/>
    </source>
</evidence>
<feature type="non-terminal residue" evidence="1">
    <location>
        <position position="31"/>
    </location>
</feature>
<keyword evidence="2" id="KW-1185">Reference proteome</keyword>
<evidence type="ECO:0000313" key="2">
    <source>
        <dbReference type="Proteomes" id="UP000054630"/>
    </source>
</evidence>
<feature type="non-terminal residue" evidence="1">
    <location>
        <position position="1"/>
    </location>
</feature>
<accession>A0A0V0RA53</accession>
<dbReference type="AlphaFoldDB" id="A0A0V0RA53"/>
<gene>
    <name evidence="1" type="ORF">T07_6190</name>
</gene>
<protein>
    <submittedName>
        <fullName evidence="1">Uncharacterized protein</fullName>
    </submittedName>
</protein>
<organism evidence="1 2">
    <name type="scientific">Trichinella nelsoni</name>
    <dbReference type="NCBI Taxonomy" id="6336"/>
    <lineage>
        <taxon>Eukaryota</taxon>
        <taxon>Metazoa</taxon>
        <taxon>Ecdysozoa</taxon>
        <taxon>Nematoda</taxon>
        <taxon>Enoplea</taxon>
        <taxon>Dorylaimia</taxon>
        <taxon>Trichinellida</taxon>
        <taxon>Trichinellidae</taxon>
        <taxon>Trichinella</taxon>
    </lineage>
</organism>
<reference evidence="1 2" key="1">
    <citation type="submission" date="2015-01" db="EMBL/GenBank/DDBJ databases">
        <title>Evolution of Trichinella species and genotypes.</title>
        <authorList>
            <person name="Korhonen P.K."/>
            <person name="Edoardo P."/>
            <person name="Giuseppe L.R."/>
            <person name="Gasser R.B."/>
        </authorList>
    </citation>
    <scope>NUCLEOTIDE SEQUENCE [LARGE SCALE GENOMIC DNA]</scope>
    <source>
        <strain evidence="1">ISS37</strain>
    </source>
</reference>
<sequence length="31" mass="3290">LSVINNTVDGSEDKKGIFGSLSWFAVDSSCL</sequence>
<proteinExistence type="predicted"/>
<comment type="caution">
    <text evidence="1">The sequence shown here is derived from an EMBL/GenBank/DDBJ whole genome shotgun (WGS) entry which is preliminary data.</text>
</comment>